<dbReference type="Pfam" id="PF20341">
    <property type="entry name" value="DUF6636"/>
    <property type="match status" value="1"/>
</dbReference>
<dbReference type="InterPro" id="IPR046576">
    <property type="entry name" value="DUF6636"/>
</dbReference>
<evidence type="ECO:0000313" key="3">
    <source>
        <dbReference type="Proteomes" id="UP000689967"/>
    </source>
</evidence>
<sequence>MRWLIAAATFTLLGQPVVASAQQGFQLPSGNVLCEVMENALRCEIIEFRFARPAAPKDCDSDWGHAYGIAARGRAQVLCAGDLVVNRGLPRLNYGQRWDGTGVTCQAERSGLRCVNAEGGGLELSRSRLGLF</sequence>
<feature type="chain" id="PRO_5047054183" evidence="1">
    <location>
        <begin position="22"/>
        <end position="132"/>
    </location>
</feature>
<gene>
    <name evidence="2" type="ORF">JJQ90_17040</name>
</gene>
<keyword evidence="1" id="KW-0732">Signal</keyword>
<dbReference type="EMBL" id="JAERQM010000005">
    <property type="protein sequence ID" value="MBU8545432.1"/>
    <property type="molecule type" value="Genomic_DNA"/>
</dbReference>
<name>A0ABS6H9P2_9PROT</name>
<comment type="caution">
    <text evidence="2">The sequence shown here is derived from an EMBL/GenBank/DDBJ whole genome shotgun (WGS) entry which is preliminary data.</text>
</comment>
<protein>
    <submittedName>
        <fullName evidence="2">Uncharacterized protein</fullName>
    </submittedName>
</protein>
<dbReference type="RefSeq" id="WP_216877443.1">
    <property type="nucleotide sequence ID" value="NZ_JAERQM010000005.1"/>
</dbReference>
<feature type="signal peptide" evidence="1">
    <location>
        <begin position="1"/>
        <end position="21"/>
    </location>
</feature>
<reference evidence="2 3" key="1">
    <citation type="submission" date="2021-01" db="EMBL/GenBank/DDBJ databases">
        <title>Roseomonas sp. nov, a bacterium isolated from an oil production mixture in Yumen Oilfield.</title>
        <authorList>
            <person name="Wu D."/>
        </authorList>
    </citation>
    <scope>NUCLEOTIDE SEQUENCE [LARGE SCALE GENOMIC DNA]</scope>
    <source>
        <strain evidence="2 3">ROY-5-3</strain>
    </source>
</reference>
<proteinExistence type="predicted"/>
<keyword evidence="3" id="KW-1185">Reference proteome</keyword>
<organism evidence="2 3">
    <name type="scientific">Falsiroseomonas oleicola</name>
    <dbReference type="NCBI Taxonomy" id="2801474"/>
    <lineage>
        <taxon>Bacteria</taxon>
        <taxon>Pseudomonadati</taxon>
        <taxon>Pseudomonadota</taxon>
        <taxon>Alphaproteobacteria</taxon>
        <taxon>Acetobacterales</taxon>
        <taxon>Roseomonadaceae</taxon>
        <taxon>Falsiroseomonas</taxon>
    </lineage>
</organism>
<accession>A0ABS6H9P2</accession>
<evidence type="ECO:0000256" key="1">
    <source>
        <dbReference type="SAM" id="SignalP"/>
    </source>
</evidence>
<evidence type="ECO:0000313" key="2">
    <source>
        <dbReference type="EMBL" id="MBU8545432.1"/>
    </source>
</evidence>
<dbReference type="Proteomes" id="UP000689967">
    <property type="component" value="Unassembled WGS sequence"/>
</dbReference>